<dbReference type="EMBL" id="CP026256">
    <property type="protein sequence ID" value="AWP12885.1"/>
    <property type="molecule type" value="Genomic_DNA"/>
</dbReference>
<feature type="region of interest" description="Disordered" evidence="1">
    <location>
        <begin position="17"/>
        <end position="50"/>
    </location>
</feature>
<dbReference type="Proteomes" id="UP000246464">
    <property type="component" value="Chromosome 14"/>
</dbReference>
<protein>
    <submittedName>
        <fullName evidence="2">Uncharacterized protein</fullName>
    </submittedName>
</protein>
<evidence type="ECO:0000256" key="1">
    <source>
        <dbReference type="SAM" id="MobiDB-lite"/>
    </source>
</evidence>
<evidence type="ECO:0000313" key="2">
    <source>
        <dbReference type="EMBL" id="AWP12885.1"/>
    </source>
</evidence>
<evidence type="ECO:0000313" key="3">
    <source>
        <dbReference type="Proteomes" id="UP000246464"/>
    </source>
</evidence>
<reference evidence="2 3" key="1">
    <citation type="submission" date="2017-12" db="EMBL/GenBank/DDBJ databases">
        <title>Integrating genomic resources of turbot (Scophthalmus maximus) in depth evaluation of genetic and physical mapping variation across individuals.</title>
        <authorList>
            <person name="Martinez P."/>
        </authorList>
    </citation>
    <scope>NUCLEOTIDE SEQUENCE [LARGE SCALE GENOMIC DNA]</scope>
</reference>
<name>A0A2U9C8I3_SCOMX</name>
<organism evidence="2 3">
    <name type="scientific">Scophthalmus maximus</name>
    <name type="common">Turbot</name>
    <name type="synonym">Psetta maxima</name>
    <dbReference type="NCBI Taxonomy" id="52904"/>
    <lineage>
        <taxon>Eukaryota</taxon>
        <taxon>Metazoa</taxon>
        <taxon>Chordata</taxon>
        <taxon>Craniata</taxon>
        <taxon>Vertebrata</taxon>
        <taxon>Euteleostomi</taxon>
        <taxon>Actinopterygii</taxon>
        <taxon>Neopterygii</taxon>
        <taxon>Teleostei</taxon>
        <taxon>Neoteleostei</taxon>
        <taxon>Acanthomorphata</taxon>
        <taxon>Carangaria</taxon>
        <taxon>Pleuronectiformes</taxon>
        <taxon>Pleuronectoidei</taxon>
        <taxon>Scophthalmidae</taxon>
        <taxon>Scophthalmus</taxon>
    </lineage>
</organism>
<sequence>MPLTAWRGLECGQVVEHREPSRDIGNKLTRPSLLSHSSFRPERCQPAGRQPIYLGEDEDVREVPAGTIPEDILECDETHREKN</sequence>
<keyword evidence="3" id="KW-1185">Reference proteome</keyword>
<accession>A0A2U9C8I3</accession>
<gene>
    <name evidence="2" type="ORF">SMAX5B_018527</name>
</gene>
<proteinExistence type="predicted"/>
<dbReference type="AlphaFoldDB" id="A0A2U9C8I3"/>